<feature type="domain" description="tRNA nucleotidyltransferase/poly(A) polymerase RNA and SrmB- binding" evidence="13">
    <location>
        <begin position="149"/>
        <end position="210"/>
    </location>
</feature>
<protein>
    <submittedName>
        <fullName evidence="14">tRNA CCA-pyrophosphorylase</fullName>
        <ecNumber evidence="14">2.7.7.72</ecNumber>
    </submittedName>
</protein>
<evidence type="ECO:0000256" key="2">
    <source>
        <dbReference type="ARBA" id="ARBA00022679"/>
    </source>
</evidence>
<dbReference type="Gene3D" id="1.10.3090.10">
    <property type="entry name" value="cca-adding enzyme, domain 2"/>
    <property type="match status" value="1"/>
</dbReference>
<keyword evidence="15" id="KW-1185">Reference proteome</keyword>
<keyword evidence="6" id="KW-0547">Nucleotide-binding</keyword>
<comment type="cofactor">
    <cofactor evidence="1">
        <name>Mg(2+)</name>
        <dbReference type="ChEBI" id="CHEBI:18420"/>
    </cofactor>
</comment>
<dbReference type="RefSeq" id="WP_088773226.1">
    <property type="nucleotide sequence ID" value="NZ_AP023082.1"/>
</dbReference>
<keyword evidence="4 14" id="KW-0548">Nucleotidyltransferase</keyword>
<reference evidence="14 15" key="1">
    <citation type="submission" date="2017-06" db="EMBL/GenBank/DDBJ databases">
        <title>Complete genome of Francisella halioticida.</title>
        <authorList>
            <person name="Sjodin A."/>
        </authorList>
    </citation>
    <scope>NUCLEOTIDE SEQUENCE [LARGE SCALE GENOMIC DNA]</scope>
    <source>
        <strain evidence="14 15">DSM 23729</strain>
    </source>
</reference>
<evidence type="ECO:0000256" key="9">
    <source>
        <dbReference type="ARBA" id="ARBA00022842"/>
    </source>
</evidence>
<dbReference type="InterPro" id="IPR050124">
    <property type="entry name" value="tRNA_CCA-adding_enzyme"/>
</dbReference>
<dbReference type="SUPFAM" id="SSF81891">
    <property type="entry name" value="Poly A polymerase C-terminal region-like"/>
    <property type="match status" value="1"/>
</dbReference>
<evidence type="ECO:0000313" key="14">
    <source>
        <dbReference type="EMBL" id="ASG68760.1"/>
    </source>
</evidence>
<evidence type="ECO:0000256" key="5">
    <source>
        <dbReference type="ARBA" id="ARBA00022723"/>
    </source>
</evidence>
<keyword evidence="8" id="KW-0067">ATP-binding</keyword>
<evidence type="ECO:0000256" key="3">
    <source>
        <dbReference type="ARBA" id="ARBA00022694"/>
    </source>
</evidence>
<dbReference type="Pfam" id="PF12627">
    <property type="entry name" value="PolyA_pol_RNAbd"/>
    <property type="match status" value="1"/>
</dbReference>
<sequence>MRVYLVGGAVRDRLLRLSHKDRDWLVVGATEEQMLSTGYLKINSSFPVFLDPKTKEEYALARSEKKVAKGYHGFETFFSKDTTLEDDLKRRDLTINSMAIGENGNIIDPFNGQQDVKDRVLRHTSEAFIDDPLRVIRLARFKSQLSEFNFSVAYETKQLARYLSKTDELDHLSKERLHIEFIKALTNPKVFFETLDNLGSLEKVFPTIKNLLRLIPNTNFFNNHKYINSDTRQKIALCFLEIPKKHLECIKRELLLTNEQFKILNAAINIRQILEDHINASIALNLIKSANLLRNRILFKKGTEVYVKYINITKTKKALRNYKSLERTIDIINNLNVQRIVTDTHKSDLKNSINNLYIDTIKNELKL</sequence>
<dbReference type="Pfam" id="PF01743">
    <property type="entry name" value="PolyA_pol"/>
    <property type="match status" value="1"/>
</dbReference>
<dbReference type="Gene3D" id="3.30.460.10">
    <property type="entry name" value="Beta Polymerase, domain 2"/>
    <property type="match status" value="1"/>
</dbReference>
<comment type="similarity">
    <text evidence="11">Belongs to the tRNA nucleotidyltransferase/poly(A) polymerase family.</text>
</comment>
<gene>
    <name evidence="14" type="ORF">CDV26_10530</name>
</gene>
<evidence type="ECO:0000256" key="11">
    <source>
        <dbReference type="RuleBase" id="RU003953"/>
    </source>
</evidence>
<evidence type="ECO:0000256" key="10">
    <source>
        <dbReference type="ARBA" id="ARBA00022884"/>
    </source>
</evidence>
<evidence type="ECO:0000313" key="15">
    <source>
        <dbReference type="Proteomes" id="UP000249910"/>
    </source>
</evidence>
<name>A0ABN5AYH5_9GAMM</name>
<dbReference type="PANTHER" id="PTHR47545">
    <property type="entry name" value="MULTIFUNCTIONAL CCA PROTEIN"/>
    <property type="match status" value="1"/>
</dbReference>
<feature type="domain" description="Poly A polymerase head" evidence="12">
    <location>
        <begin position="3"/>
        <end position="122"/>
    </location>
</feature>
<dbReference type="InterPro" id="IPR043519">
    <property type="entry name" value="NT_sf"/>
</dbReference>
<dbReference type="SUPFAM" id="SSF81301">
    <property type="entry name" value="Nucleotidyltransferase"/>
    <property type="match status" value="1"/>
</dbReference>
<evidence type="ECO:0000256" key="1">
    <source>
        <dbReference type="ARBA" id="ARBA00001946"/>
    </source>
</evidence>
<keyword evidence="10 11" id="KW-0694">RNA-binding</keyword>
<dbReference type="PANTHER" id="PTHR47545:SF1">
    <property type="entry name" value="MULTIFUNCTIONAL CCA PROTEIN"/>
    <property type="match status" value="1"/>
</dbReference>
<dbReference type="Proteomes" id="UP000249910">
    <property type="component" value="Chromosome"/>
</dbReference>
<keyword evidence="5" id="KW-0479">Metal-binding</keyword>
<keyword evidence="7" id="KW-0692">RNA repair</keyword>
<keyword evidence="3" id="KW-0819">tRNA processing</keyword>
<dbReference type="EC" id="2.7.7.72" evidence="14"/>
<organism evidence="14 15">
    <name type="scientific">Francisella halioticida</name>
    <dbReference type="NCBI Taxonomy" id="549298"/>
    <lineage>
        <taxon>Bacteria</taxon>
        <taxon>Pseudomonadati</taxon>
        <taxon>Pseudomonadota</taxon>
        <taxon>Gammaproteobacteria</taxon>
        <taxon>Thiotrichales</taxon>
        <taxon>Francisellaceae</taxon>
        <taxon>Francisella</taxon>
    </lineage>
</organism>
<dbReference type="InterPro" id="IPR032828">
    <property type="entry name" value="PolyA_RNA-bd"/>
</dbReference>
<evidence type="ECO:0000259" key="12">
    <source>
        <dbReference type="Pfam" id="PF01743"/>
    </source>
</evidence>
<evidence type="ECO:0000256" key="6">
    <source>
        <dbReference type="ARBA" id="ARBA00022741"/>
    </source>
</evidence>
<keyword evidence="9" id="KW-0460">Magnesium</keyword>
<dbReference type="GO" id="GO:0004810">
    <property type="term" value="F:CCA tRNA nucleotidyltransferase activity"/>
    <property type="evidence" value="ECO:0007669"/>
    <property type="project" value="UniProtKB-EC"/>
</dbReference>
<dbReference type="CDD" id="cd05398">
    <property type="entry name" value="NT_ClassII-CCAase"/>
    <property type="match status" value="1"/>
</dbReference>
<proteinExistence type="inferred from homology"/>
<accession>A0ABN5AYH5</accession>
<evidence type="ECO:0000256" key="4">
    <source>
        <dbReference type="ARBA" id="ARBA00022695"/>
    </source>
</evidence>
<dbReference type="EMBL" id="CP022132">
    <property type="protein sequence ID" value="ASG68760.1"/>
    <property type="molecule type" value="Genomic_DNA"/>
</dbReference>
<dbReference type="NCBIfam" id="NF009811">
    <property type="entry name" value="PRK13296.1"/>
    <property type="match status" value="1"/>
</dbReference>
<evidence type="ECO:0000256" key="8">
    <source>
        <dbReference type="ARBA" id="ARBA00022840"/>
    </source>
</evidence>
<evidence type="ECO:0000256" key="7">
    <source>
        <dbReference type="ARBA" id="ARBA00022800"/>
    </source>
</evidence>
<dbReference type="InterPro" id="IPR002646">
    <property type="entry name" value="PolA_pol_head_dom"/>
</dbReference>
<keyword evidence="2 11" id="KW-0808">Transferase</keyword>
<evidence type="ECO:0000259" key="13">
    <source>
        <dbReference type="Pfam" id="PF12627"/>
    </source>
</evidence>